<evidence type="ECO:0000313" key="2">
    <source>
        <dbReference type="EMBL" id="KXS16040.1"/>
    </source>
</evidence>
<gene>
    <name evidence="2" type="ORF">M427DRAFT_145305</name>
</gene>
<dbReference type="AlphaFoldDB" id="A0A139AH06"/>
<sequence>MRNLSNRNPSRNLGPPRTTTPLSEGGEKRPHLALLVLGIIYSNIVAPHGRCPQCGGPPTSTVMGKKDKKNASKQSAKAAQQAAEPVAGGDRIVLATICGRISADNSCCGGEIGGHGERTRRVAIPILVDGRNSHQITRDCSPRKCGDVQWVGRKSRLDHSQPTPQISEHTVGSAAKRSLSNLADGLQAQEAVEVPRNVETSIATAPTPPRKLFSYAAAAKVPPKEPSHPGPHPGSRRTRDPNELVYLFIDNSNIWIEAKKTVPQLLELPVPELSPLRIEYGKLVDVILRGRQLGKRGLLVGSKPPDADTIWPKFEKYLEVRTRDRNSQNKEKGIDVELAMRAAQVVLQEPQKGTILFIAGDGDYVPVVEMADCNGWKAEFWFWSHCNIDFKEMGIFNSLDHHFFRFCYCAEEPRIPGLYKLKFKSVGPTFNLGDVKLDCRTAKNDSLAHSGPTKLDVGLSLRIDQDTGQGFTATDGDYRR</sequence>
<name>A0A139AH06_GONPJ</name>
<organism evidence="2 3">
    <name type="scientific">Gonapodya prolifera (strain JEL478)</name>
    <name type="common">Monoblepharis prolifera</name>
    <dbReference type="NCBI Taxonomy" id="1344416"/>
    <lineage>
        <taxon>Eukaryota</taxon>
        <taxon>Fungi</taxon>
        <taxon>Fungi incertae sedis</taxon>
        <taxon>Chytridiomycota</taxon>
        <taxon>Chytridiomycota incertae sedis</taxon>
        <taxon>Monoblepharidomycetes</taxon>
        <taxon>Monoblepharidales</taxon>
        <taxon>Gonapodyaceae</taxon>
        <taxon>Gonapodya</taxon>
    </lineage>
</organism>
<reference evidence="2 3" key="1">
    <citation type="journal article" date="2015" name="Genome Biol. Evol.">
        <title>Phylogenomic analyses indicate that early fungi evolved digesting cell walls of algal ancestors of land plants.</title>
        <authorList>
            <person name="Chang Y."/>
            <person name="Wang S."/>
            <person name="Sekimoto S."/>
            <person name="Aerts A.L."/>
            <person name="Choi C."/>
            <person name="Clum A."/>
            <person name="LaButti K.M."/>
            <person name="Lindquist E.A."/>
            <person name="Yee Ngan C."/>
            <person name="Ohm R.A."/>
            <person name="Salamov A.A."/>
            <person name="Grigoriev I.V."/>
            <person name="Spatafora J.W."/>
            <person name="Berbee M.L."/>
        </authorList>
    </citation>
    <scope>NUCLEOTIDE SEQUENCE [LARGE SCALE GENOMIC DNA]</scope>
    <source>
        <strain evidence="2 3">JEL478</strain>
    </source>
</reference>
<dbReference type="EMBL" id="KQ965758">
    <property type="protein sequence ID" value="KXS16040.1"/>
    <property type="molecule type" value="Genomic_DNA"/>
</dbReference>
<evidence type="ECO:0000313" key="3">
    <source>
        <dbReference type="Proteomes" id="UP000070544"/>
    </source>
</evidence>
<evidence type="ECO:0000256" key="1">
    <source>
        <dbReference type="SAM" id="MobiDB-lite"/>
    </source>
</evidence>
<feature type="region of interest" description="Disordered" evidence="1">
    <location>
        <begin position="219"/>
        <end position="239"/>
    </location>
</feature>
<proteinExistence type="predicted"/>
<protein>
    <submittedName>
        <fullName evidence="2">Uncharacterized protein</fullName>
    </submittedName>
</protein>
<feature type="compositionally biased region" description="Low complexity" evidence="1">
    <location>
        <begin position="1"/>
        <end position="13"/>
    </location>
</feature>
<accession>A0A139AH06</accession>
<feature type="region of interest" description="Disordered" evidence="1">
    <location>
        <begin position="1"/>
        <end position="27"/>
    </location>
</feature>
<dbReference type="STRING" id="1344416.A0A139AH06"/>
<feature type="region of interest" description="Disordered" evidence="1">
    <location>
        <begin position="56"/>
        <end position="83"/>
    </location>
</feature>
<dbReference type="OrthoDB" id="2311180at2759"/>
<dbReference type="Gene3D" id="3.40.50.1010">
    <property type="entry name" value="5'-nuclease"/>
    <property type="match status" value="1"/>
</dbReference>
<dbReference type="Proteomes" id="UP000070544">
    <property type="component" value="Unassembled WGS sequence"/>
</dbReference>
<keyword evidence="3" id="KW-1185">Reference proteome</keyword>
<feature type="compositionally biased region" description="Low complexity" evidence="1">
    <location>
        <begin position="72"/>
        <end position="83"/>
    </location>
</feature>